<keyword evidence="9" id="KW-1185">Reference proteome</keyword>
<dbReference type="GO" id="GO:0006952">
    <property type="term" value="P:defense response"/>
    <property type="evidence" value="ECO:0007669"/>
    <property type="project" value="UniProtKB-KW"/>
</dbReference>
<dbReference type="PANTHER" id="PTHR36766:SF70">
    <property type="entry name" value="DISEASE RESISTANCE PROTEIN RGA4"/>
    <property type="match status" value="1"/>
</dbReference>
<keyword evidence="3" id="KW-0611">Plant defense</keyword>
<feature type="region of interest" description="Disordered" evidence="4">
    <location>
        <begin position="775"/>
        <end position="813"/>
    </location>
</feature>
<feature type="domain" description="NB-ARC" evidence="5">
    <location>
        <begin position="98"/>
        <end position="209"/>
    </location>
</feature>
<dbReference type="SUPFAM" id="SSF52540">
    <property type="entry name" value="P-loop containing nucleoside triphosphate hydrolases"/>
    <property type="match status" value="1"/>
</dbReference>
<dbReference type="FunFam" id="1.10.10.10:FF:000322">
    <property type="entry name" value="Probable disease resistance protein At1g63360"/>
    <property type="match status" value="1"/>
</dbReference>
<dbReference type="PRINTS" id="PR00364">
    <property type="entry name" value="DISEASERSIST"/>
</dbReference>
<dbReference type="Pfam" id="PF25019">
    <property type="entry name" value="LRR_R13L1-DRL21"/>
    <property type="match status" value="1"/>
</dbReference>
<keyword evidence="1" id="KW-0433">Leucine-rich repeat</keyword>
<dbReference type="Proteomes" id="UP001054252">
    <property type="component" value="Unassembled WGS sequence"/>
</dbReference>
<dbReference type="AlphaFoldDB" id="A0AAV5LZI8"/>
<sequence length="813" mass="90915">MADIALTFVTPLIELALSKAASFAAEQITLAWGLEKELEELADSLTLIQGGARRRGEETRKQSGHRPLFTKYRSRTDRFLPVNLKVFGRKHGVLDIVRLLQDLRDKHPLSGISVVGMPGVGKTTLAKSIYKTVYEAKLYDLASWVCVSEDFNVQKLLVEILEHFNYPNAGAINNMNILLQYLVKEIENKTFLLILDDVWNEDQHKWEDFIDCLLKIPGLESDKKGEKESEDVQGKGLKSESDDEGKVIKGTTSITKISIVITTRVQNAASMIEGTLQGDMHRHFVEELSTDVCWCIIKEKVLRSSGQKSLPPKLEYIAQDIAKKCGGLPLVETVIGVTLGRHIEEDKWLAIRNSNAWDIEDASQILSVLKISYDHLGVALKKCFSYCSIFPKDFAMEKDDLVQLWMAQGFLYQSNESNKTMEEIGNQHFDELLSNSLFQDVERDHFGNILSCKMHDIVHDLGLFVSKDETLIWENGSSVDENSKIRHLRVKYDRNVLPTIPRGVAQRLHSLFLDVDDVDVFNDMALKFKRLRCLKLVGANTKELPASLGKLKHLKYLSISKNGIRVLPKSFSKLYNLQTLRLQSCHYVEKLLMALETCRKGSNCNDEEVLDGLQPDSNLKYLSIFGYLGEKFPLWMTGGVKGGASFQLENLVELTLFNCNGCTCFPSVGLLPSLEVLCIKGMAKVKSMGHSLMYDLEEWVEVIEGEEAATGGESIRVFPCLEELLIEDCPELKTCVMGGFSSHHKLCSLTIHNCPNLIAIPNMDGLTSLKISLGGCDGPRSSPPTPPSPSPPLPNFRLSPTSTLQGNSKASRN</sequence>
<protein>
    <recommendedName>
        <fullName evidence="10">NB-ARC domain-containing protein</fullName>
    </recommendedName>
</protein>
<evidence type="ECO:0000259" key="5">
    <source>
        <dbReference type="Pfam" id="PF00931"/>
    </source>
</evidence>
<dbReference type="InterPro" id="IPR032675">
    <property type="entry name" value="LRR_dom_sf"/>
</dbReference>
<evidence type="ECO:0000256" key="3">
    <source>
        <dbReference type="ARBA" id="ARBA00022821"/>
    </source>
</evidence>
<dbReference type="InterPro" id="IPR002182">
    <property type="entry name" value="NB-ARC"/>
</dbReference>
<organism evidence="8 9">
    <name type="scientific">Rubroshorea leprosula</name>
    <dbReference type="NCBI Taxonomy" id="152421"/>
    <lineage>
        <taxon>Eukaryota</taxon>
        <taxon>Viridiplantae</taxon>
        <taxon>Streptophyta</taxon>
        <taxon>Embryophyta</taxon>
        <taxon>Tracheophyta</taxon>
        <taxon>Spermatophyta</taxon>
        <taxon>Magnoliopsida</taxon>
        <taxon>eudicotyledons</taxon>
        <taxon>Gunneridae</taxon>
        <taxon>Pentapetalae</taxon>
        <taxon>rosids</taxon>
        <taxon>malvids</taxon>
        <taxon>Malvales</taxon>
        <taxon>Dipterocarpaceae</taxon>
        <taxon>Rubroshorea</taxon>
    </lineage>
</organism>
<evidence type="ECO:0000256" key="2">
    <source>
        <dbReference type="ARBA" id="ARBA00022737"/>
    </source>
</evidence>
<feature type="compositionally biased region" description="Polar residues" evidence="4">
    <location>
        <begin position="801"/>
        <end position="813"/>
    </location>
</feature>
<dbReference type="InterPro" id="IPR056789">
    <property type="entry name" value="LRR_R13L1-DRL21"/>
</dbReference>
<evidence type="ECO:0000256" key="4">
    <source>
        <dbReference type="SAM" id="MobiDB-lite"/>
    </source>
</evidence>
<dbReference type="GO" id="GO:0043531">
    <property type="term" value="F:ADP binding"/>
    <property type="evidence" value="ECO:0007669"/>
    <property type="project" value="InterPro"/>
</dbReference>
<name>A0AAV5LZI8_9ROSI</name>
<comment type="caution">
    <text evidence="8">The sequence shown here is derived from an EMBL/GenBank/DDBJ whole genome shotgun (WGS) entry which is preliminary data.</text>
</comment>
<keyword evidence="2" id="KW-0677">Repeat</keyword>
<evidence type="ECO:0000313" key="8">
    <source>
        <dbReference type="EMBL" id="GKV42617.1"/>
    </source>
</evidence>
<dbReference type="Gene3D" id="3.40.50.300">
    <property type="entry name" value="P-loop containing nucleotide triphosphate hydrolases"/>
    <property type="match status" value="1"/>
</dbReference>
<dbReference type="InterPro" id="IPR027417">
    <property type="entry name" value="P-loop_NTPase"/>
</dbReference>
<dbReference type="InterPro" id="IPR042197">
    <property type="entry name" value="Apaf_helical"/>
</dbReference>
<reference evidence="8 9" key="1">
    <citation type="journal article" date="2021" name="Commun. Biol.">
        <title>The genome of Shorea leprosula (Dipterocarpaceae) highlights the ecological relevance of drought in aseasonal tropical rainforests.</title>
        <authorList>
            <person name="Ng K.K.S."/>
            <person name="Kobayashi M.J."/>
            <person name="Fawcett J.A."/>
            <person name="Hatakeyama M."/>
            <person name="Paape T."/>
            <person name="Ng C.H."/>
            <person name="Ang C.C."/>
            <person name="Tnah L.H."/>
            <person name="Lee C.T."/>
            <person name="Nishiyama T."/>
            <person name="Sese J."/>
            <person name="O'Brien M.J."/>
            <person name="Copetti D."/>
            <person name="Mohd Noor M.I."/>
            <person name="Ong R.C."/>
            <person name="Putra M."/>
            <person name="Sireger I.Z."/>
            <person name="Indrioko S."/>
            <person name="Kosugi Y."/>
            <person name="Izuno A."/>
            <person name="Isagi Y."/>
            <person name="Lee S.L."/>
            <person name="Shimizu K.K."/>
        </authorList>
    </citation>
    <scope>NUCLEOTIDE SEQUENCE [LARGE SCALE GENOMIC DNA]</scope>
    <source>
        <strain evidence="8">214</strain>
    </source>
</reference>
<dbReference type="InterPro" id="IPR058922">
    <property type="entry name" value="WHD_DRP"/>
</dbReference>
<gene>
    <name evidence="8" type="ORF">SLEP1_g50000</name>
</gene>
<evidence type="ECO:0000256" key="1">
    <source>
        <dbReference type="ARBA" id="ARBA00022614"/>
    </source>
</evidence>
<dbReference type="EMBL" id="BPVZ01000160">
    <property type="protein sequence ID" value="GKV42617.1"/>
    <property type="molecule type" value="Genomic_DNA"/>
</dbReference>
<proteinExistence type="predicted"/>
<dbReference type="SUPFAM" id="SSF52058">
    <property type="entry name" value="L domain-like"/>
    <property type="match status" value="1"/>
</dbReference>
<feature type="domain" description="Disease resistance protein winged helix" evidence="6">
    <location>
        <begin position="389"/>
        <end position="461"/>
    </location>
</feature>
<dbReference type="Pfam" id="PF00931">
    <property type="entry name" value="NB-ARC"/>
    <property type="match status" value="1"/>
</dbReference>
<dbReference type="InterPro" id="IPR036388">
    <property type="entry name" value="WH-like_DNA-bd_sf"/>
</dbReference>
<dbReference type="Gene3D" id="1.10.8.430">
    <property type="entry name" value="Helical domain of apoptotic protease-activating factors"/>
    <property type="match status" value="1"/>
</dbReference>
<evidence type="ECO:0000259" key="6">
    <source>
        <dbReference type="Pfam" id="PF23559"/>
    </source>
</evidence>
<evidence type="ECO:0000313" key="9">
    <source>
        <dbReference type="Proteomes" id="UP001054252"/>
    </source>
</evidence>
<dbReference type="Gene3D" id="1.10.10.10">
    <property type="entry name" value="Winged helix-like DNA-binding domain superfamily/Winged helix DNA-binding domain"/>
    <property type="match status" value="1"/>
</dbReference>
<feature type="region of interest" description="Disordered" evidence="4">
    <location>
        <begin position="224"/>
        <end position="244"/>
    </location>
</feature>
<dbReference type="PANTHER" id="PTHR36766">
    <property type="entry name" value="PLANT BROAD-SPECTRUM MILDEW RESISTANCE PROTEIN RPW8"/>
    <property type="match status" value="1"/>
</dbReference>
<feature type="domain" description="R13L1/DRL21-like LRR repeat region" evidence="7">
    <location>
        <begin position="578"/>
        <end position="682"/>
    </location>
</feature>
<feature type="compositionally biased region" description="Pro residues" evidence="4">
    <location>
        <begin position="781"/>
        <end position="794"/>
    </location>
</feature>
<evidence type="ECO:0000259" key="7">
    <source>
        <dbReference type="Pfam" id="PF25019"/>
    </source>
</evidence>
<dbReference type="Gene3D" id="3.80.10.10">
    <property type="entry name" value="Ribonuclease Inhibitor"/>
    <property type="match status" value="1"/>
</dbReference>
<dbReference type="Pfam" id="PF23559">
    <property type="entry name" value="WHD_DRP"/>
    <property type="match status" value="1"/>
</dbReference>
<accession>A0AAV5LZI8</accession>
<evidence type="ECO:0008006" key="10">
    <source>
        <dbReference type="Google" id="ProtNLM"/>
    </source>
</evidence>